<keyword evidence="6" id="KW-1185">Reference proteome</keyword>
<dbReference type="InterPro" id="IPR029058">
    <property type="entry name" value="AB_hydrolase_fold"/>
</dbReference>
<feature type="domain" description="Carboxylesterase type B" evidence="4">
    <location>
        <begin position="14"/>
        <end position="512"/>
    </location>
</feature>
<dbReference type="InterPro" id="IPR019826">
    <property type="entry name" value="Carboxylesterase_B_AS"/>
</dbReference>
<dbReference type="PANTHER" id="PTHR43142">
    <property type="entry name" value="CARBOXYLIC ESTER HYDROLASE"/>
    <property type="match status" value="1"/>
</dbReference>
<name>A0A9P5A831_9HYPO</name>
<evidence type="ECO:0000256" key="2">
    <source>
        <dbReference type="ARBA" id="ARBA00022801"/>
    </source>
</evidence>
<evidence type="ECO:0000313" key="5">
    <source>
        <dbReference type="EMBL" id="KAF4333990.1"/>
    </source>
</evidence>
<protein>
    <recommendedName>
        <fullName evidence="3">Carboxylic ester hydrolase</fullName>
        <ecNumber evidence="3">3.1.1.-</ecNumber>
    </recommendedName>
</protein>
<dbReference type="PROSITE" id="PS00122">
    <property type="entry name" value="CARBOXYLESTERASE_B_1"/>
    <property type="match status" value="1"/>
</dbReference>
<proteinExistence type="inferred from homology"/>
<dbReference type="SUPFAM" id="SSF53474">
    <property type="entry name" value="alpha/beta-Hydrolases"/>
    <property type="match status" value="1"/>
</dbReference>
<dbReference type="OrthoDB" id="3200163at2759"/>
<dbReference type="EMBL" id="PVQB02000749">
    <property type="protein sequence ID" value="KAF4333990.1"/>
    <property type="molecule type" value="Genomic_DNA"/>
</dbReference>
<dbReference type="Proteomes" id="UP000730481">
    <property type="component" value="Unassembled WGS sequence"/>
</dbReference>
<evidence type="ECO:0000256" key="1">
    <source>
        <dbReference type="ARBA" id="ARBA00005964"/>
    </source>
</evidence>
<dbReference type="GO" id="GO:0016787">
    <property type="term" value="F:hydrolase activity"/>
    <property type="evidence" value="ECO:0007669"/>
    <property type="project" value="UniProtKB-KW"/>
</dbReference>
<keyword evidence="2 3" id="KW-0378">Hydrolase</keyword>
<dbReference type="Gene3D" id="3.40.50.1820">
    <property type="entry name" value="alpha/beta hydrolase"/>
    <property type="match status" value="1"/>
</dbReference>
<reference evidence="5" key="1">
    <citation type="journal article" date="2017" name="Mycologia">
        <title>Fusarium algeriense, sp. nov., a novel toxigenic crown rot pathogen of durum wheat from Algeria is nested in the Fusarium burgessii species complex.</title>
        <authorList>
            <person name="Laraba I."/>
            <person name="Keddad A."/>
            <person name="Boureghda H."/>
            <person name="Abdallah N."/>
            <person name="Vaughan M.M."/>
            <person name="Proctor R.H."/>
            <person name="Busman M."/>
            <person name="O'Donnell K."/>
        </authorList>
    </citation>
    <scope>NUCLEOTIDE SEQUENCE</scope>
    <source>
        <strain evidence="5">NRRL 25174</strain>
    </source>
</reference>
<comment type="similarity">
    <text evidence="1 3">Belongs to the type-B carboxylesterase/lipase family.</text>
</comment>
<reference evidence="5" key="2">
    <citation type="submission" date="2020-02" db="EMBL/GenBank/DDBJ databases">
        <title>Identification and distribution of gene clusters putatively required for synthesis of sphingolipid metabolism inhibitors in phylogenetically diverse species of the filamentous fungus Fusarium.</title>
        <authorList>
            <person name="Kim H.-S."/>
            <person name="Busman M."/>
            <person name="Brown D.W."/>
            <person name="Divon H."/>
            <person name="Uhlig S."/>
            <person name="Proctor R.H."/>
        </authorList>
    </citation>
    <scope>NUCLEOTIDE SEQUENCE</scope>
    <source>
        <strain evidence="5">NRRL 25174</strain>
    </source>
</reference>
<accession>A0A9P5A831</accession>
<dbReference type="EC" id="3.1.1.-" evidence="3"/>
<organism evidence="5 6">
    <name type="scientific">Fusarium beomiforme</name>
    <dbReference type="NCBI Taxonomy" id="44412"/>
    <lineage>
        <taxon>Eukaryota</taxon>
        <taxon>Fungi</taxon>
        <taxon>Dikarya</taxon>
        <taxon>Ascomycota</taxon>
        <taxon>Pezizomycotina</taxon>
        <taxon>Sordariomycetes</taxon>
        <taxon>Hypocreomycetidae</taxon>
        <taxon>Hypocreales</taxon>
        <taxon>Nectriaceae</taxon>
        <taxon>Fusarium</taxon>
        <taxon>Fusarium burgessii species complex</taxon>
    </lineage>
</organism>
<evidence type="ECO:0000259" key="4">
    <source>
        <dbReference type="Pfam" id="PF00135"/>
    </source>
</evidence>
<gene>
    <name evidence="5" type="ORF">FBEOM_12196</name>
</gene>
<dbReference type="AlphaFoldDB" id="A0A9P5A831"/>
<evidence type="ECO:0000256" key="3">
    <source>
        <dbReference type="RuleBase" id="RU361235"/>
    </source>
</evidence>
<sequence>MVVSDYTLNHPKLGSIIGFARDDDVVQFRGIPFASVPGRFRQSILRAGQLPSQPYNARQPGPECPQLTLPFPQYWTAPPPSGYPPLERPAQDEFNCLNLSITAPRKPLESGQNVPVLVFIHGGAFMGGSQSIQLCGREIYDATNLVRASVAREKPVVVVTINYRVGLLGFLTSEKLADRSRAYGEPVGNYGLHDQRQALEWVSRFINGFGGAPDRVTIHGTSAGGASCHYQVNFPKRKFQSAILSSGTSVGIASRPMPWHQERFDYVISHIPSLKSDESRLLDSLIELPLDQLLPASPPSLYSPLVDGEWIPEAGLKANLEKLDKAGEFLPNLMIGATEYERDLTLLLLSDMSETLPPPPRPEEQILPIAQDVLAGSAMVPQLDSNDSPFCIPAIAQAYNLDREKSCLDSFEDLASLMADVAFRAPPIYSAAVIKKHQAANSNTANAAPVLLYEIQATNPYKNWSLGYKMANHGINDIMLFNPAEDQVPTEHLESWLSAVNQVQAAWLDFCHGNMPWTPFQWSGDIDSLGGIYVFPDGGQGRLSETLDDVDGTVIATRWRALLKAALEHI</sequence>
<dbReference type="Pfam" id="PF00135">
    <property type="entry name" value="COesterase"/>
    <property type="match status" value="1"/>
</dbReference>
<dbReference type="InterPro" id="IPR002018">
    <property type="entry name" value="CarbesteraseB"/>
</dbReference>
<comment type="caution">
    <text evidence="5">The sequence shown here is derived from an EMBL/GenBank/DDBJ whole genome shotgun (WGS) entry which is preliminary data.</text>
</comment>
<evidence type="ECO:0000313" key="6">
    <source>
        <dbReference type="Proteomes" id="UP000730481"/>
    </source>
</evidence>
<dbReference type="PANTHER" id="PTHR43142:SF1">
    <property type="entry name" value="CARBOXYLIC ESTER HYDROLASE"/>
    <property type="match status" value="1"/>
</dbReference>